<dbReference type="Pfam" id="PF00583">
    <property type="entry name" value="Acetyltransf_1"/>
    <property type="match status" value="1"/>
</dbReference>
<dbReference type="PROSITE" id="PS51186">
    <property type="entry name" value="GNAT"/>
    <property type="match status" value="1"/>
</dbReference>
<dbReference type="Proteomes" id="UP000654345">
    <property type="component" value="Unassembled WGS sequence"/>
</dbReference>
<dbReference type="EMBL" id="BNJG01000001">
    <property type="protein sequence ID" value="GHO52229.1"/>
    <property type="molecule type" value="Genomic_DNA"/>
</dbReference>
<comment type="caution">
    <text evidence="2">The sequence shown here is derived from an EMBL/GenBank/DDBJ whole genome shotgun (WGS) entry which is preliminary data.</text>
</comment>
<evidence type="ECO:0000259" key="1">
    <source>
        <dbReference type="PROSITE" id="PS51186"/>
    </source>
</evidence>
<dbReference type="CDD" id="cd04301">
    <property type="entry name" value="NAT_SF"/>
    <property type="match status" value="1"/>
</dbReference>
<proteinExistence type="predicted"/>
<dbReference type="RefSeq" id="WP_201369155.1">
    <property type="nucleotide sequence ID" value="NZ_BNJG01000001.1"/>
</dbReference>
<evidence type="ECO:0000313" key="2">
    <source>
        <dbReference type="EMBL" id="GHO52229.1"/>
    </source>
</evidence>
<dbReference type="PANTHER" id="PTHR43617:SF2">
    <property type="entry name" value="UPF0039 PROTEIN SLL0451"/>
    <property type="match status" value="1"/>
</dbReference>
<dbReference type="SUPFAM" id="SSF55729">
    <property type="entry name" value="Acyl-CoA N-acyltransferases (Nat)"/>
    <property type="match status" value="1"/>
</dbReference>
<sequence length="192" mass="21071">MSSVHIVDLEANNKAAVEQAARILVDGFAASSPMAWPDLESAQEEIYATFSGDCISRVATNESGKVVGWIAGQSQYDGRVWELHPLVVAPQYQGQGIGRLLVADFEERVRERGGLTIMLGTDDEDGRTSLSGKHLLPDLWLNIAQIENLGRHPYEFYQRLGYTIVGVIPDANGPGKPDILMAKSLIEEYKSL</sequence>
<dbReference type="InterPro" id="IPR050276">
    <property type="entry name" value="MshD_Acetyltransferase"/>
</dbReference>
<reference evidence="2 3" key="1">
    <citation type="journal article" date="2021" name="Int. J. Syst. Evol. Microbiol.">
        <title>Reticulibacter mediterranei gen. nov., sp. nov., within the new family Reticulibacteraceae fam. nov., and Ktedonospora formicarum gen. nov., sp. nov., Ktedonobacter robiniae sp. nov., Dictyobacter formicarum sp. nov. and Dictyobacter arantiisoli sp. nov., belonging to the class Ktedonobacteria.</title>
        <authorList>
            <person name="Yabe S."/>
            <person name="Zheng Y."/>
            <person name="Wang C.M."/>
            <person name="Sakai Y."/>
            <person name="Abe K."/>
            <person name="Yokota A."/>
            <person name="Donadio S."/>
            <person name="Cavaletti L."/>
            <person name="Monciardini P."/>
        </authorList>
    </citation>
    <scope>NUCLEOTIDE SEQUENCE [LARGE SCALE GENOMIC DNA]</scope>
    <source>
        <strain evidence="2 3">SOSP1-30</strain>
    </source>
</reference>
<evidence type="ECO:0000313" key="3">
    <source>
        <dbReference type="Proteomes" id="UP000654345"/>
    </source>
</evidence>
<feature type="domain" description="N-acetyltransferase" evidence="1">
    <location>
        <begin position="4"/>
        <end position="186"/>
    </location>
</feature>
<gene>
    <name evidence="2" type="ORF">KSB_07040</name>
</gene>
<dbReference type="InterPro" id="IPR000182">
    <property type="entry name" value="GNAT_dom"/>
</dbReference>
<keyword evidence="3" id="KW-1185">Reference proteome</keyword>
<organism evidence="2 3">
    <name type="scientific">Ktedonobacter robiniae</name>
    <dbReference type="NCBI Taxonomy" id="2778365"/>
    <lineage>
        <taxon>Bacteria</taxon>
        <taxon>Bacillati</taxon>
        <taxon>Chloroflexota</taxon>
        <taxon>Ktedonobacteria</taxon>
        <taxon>Ktedonobacterales</taxon>
        <taxon>Ktedonobacteraceae</taxon>
        <taxon>Ktedonobacter</taxon>
    </lineage>
</organism>
<protein>
    <submittedName>
        <fullName evidence="2">Aminoglycoside N-acetyltransferase AAC(6')-Ii</fullName>
    </submittedName>
</protein>
<name>A0ABQ3UHN4_9CHLR</name>
<dbReference type="Gene3D" id="3.40.630.30">
    <property type="match status" value="1"/>
</dbReference>
<dbReference type="PANTHER" id="PTHR43617">
    <property type="entry name" value="L-AMINO ACID N-ACETYLTRANSFERASE"/>
    <property type="match status" value="1"/>
</dbReference>
<dbReference type="InterPro" id="IPR016181">
    <property type="entry name" value="Acyl_CoA_acyltransferase"/>
</dbReference>
<accession>A0ABQ3UHN4</accession>